<sequence length="704" mass="81136">MQDQWRQGRFHANLLASFLAKLRRLTENMMMENNIVKVSTNGDGISKEGAAIPPEKPTPQGDKGPGPLSVDIPIHHDIKRQDSLPLSPQPMSPDPVHDLPVELLQMGWRRFWSKREQRPYFFNKNTNESLWDMPHFPGMSSPQNNFLTDPLGIGGEGPTPHHMDARLSRPSTDIPQPQTGEKRRASMEGLGSPSKRPAFAYSPFWNFDIPTNVVIFERVPCCLPPPMPEVEKFRTQFVNKLRQQYQELCHTREGIDAPSESFNRWLLERKVCDRGKDPMLPSQCTPEVSQSMYREIMNDIPVKLVKPKYTGDARKQLFKYAESAKRMIETRSASSDSRKIVKWNVEDTITWLRKQGSPSYEDYLERLAHLKRQCQPHLTETAKSSVEGICSKMYNISCESVRKIHEFHWQLLKEHGIKEPAKFPDPINPRKVLCYPIQMCVPCPRLQTVELMQDKETHTLKCNGEILKINSSHFCKLEQLYKLNCRDDPRFDHFLGRVWCLLRRYHTLFGLGPNEGFGLQGALSVSVFECLHRVFGVTFECFASPLNCYFKQYCSAFEDTDGYFGSRGPVLNFKPVSGSFEANPPFSEELMEAMVDHFENLLQESKEPLSFCVFVPEWRDPPTEALIRLESSRYKRKSVVLPPYEHEYRHGFQHMCPKDDMNVKSSHGTLVVFLQNDAGFQRWNPTPEKIKELLLAAKPKDTVV</sequence>
<feature type="region of interest" description="Disordered" evidence="1">
    <location>
        <begin position="155"/>
        <end position="192"/>
    </location>
</feature>
<feature type="region of interest" description="Disordered" evidence="1">
    <location>
        <begin position="40"/>
        <end position="70"/>
    </location>
</feature>
<dbReference type="GO" id="GO:0099122">
    <property type="term" value="F:RNA polymerase II C-terminal domain binding"/>
    <property type="evidence" value="ECO:0007669"/>
    <property type="project" value="InterPro"/>
</dbReference>
<dbReference type="SMART" id="SM00456">
    <property type="entry name" value="WW"/>
    <property type="match status" value="1"/>
</dbReference>
<dbReference type="InterPro" id="IPR022035">
    <property type="entry name" value="PCIF1_WW"/>
</dbReference>
<evidence type="ECO:0000259" key="2">
    <source>
        <dbReference type="PROSITE" id="PS50020"/>
    </source>
</evidence>
<dbReference type="PANTHER" id="PTHR21727">
    <property type="entry name" value="PHOSPHORYLATED CTD INTERACTING FACTOR 1"/>
    <property type="match status" value="1"/>
</dbReference>
<evidence type="ECO:0000313" key="4">
    <source>
        <dbReference type="Proteomes" id="UP000005408"/>
    </source>
</evidence>
<dbReference type="AlphaFoldDB" id="A0A8W8KAU4"/>
<evidence type="ECO:0000313" key="3">
    <source>
        <dbReference type="EnsemblMetazoa" id="G22722.1:cds"/>
    </source>
</evidence>
<dbReference type="CDD" id="cd00201">
    <property type="entry name" value="WW"/>
    <property type="match status" value="1"/>
</dbReference>
<dbReference type="GO" id="GO:0005634">
    <property type="term" value="C:nucleus"/>
    <property type="evidence" value="ECO:0007669"/>
    <property type="project" value="TreeGrafter"/>
</dbReference>
<dbReference type="Gene3D" id="2.20.70.10">
    <property type="match status" value="1"/>
</dbReference>
<dbReference type="SUPFAM" id="SSF51045">
    <property type="entry name" value="WW domain"/>
    <property type="match status" value="1"/>
</dbReference>
<dbReference type="Pfam" id="PF00397">
    <property type="entry name" value="WW"/>
    <property type="match status" value="1"/>
</dbReference>
<name>A0A8W8KAU4_MAGGI</name>
<proteinExistence type="predicted"/>
<dbReference type="EnsemblMetazoa" id="G22722.1">
    <property type="protein sequence ID" value="G22722.1:cds"/>
    <property type="gene ID" value="G22722"/>
</dbReference>
<dbReference type="FunFam" id="2.20.70.10:FF:000036">
    <property type="entry name" value="Phosphorylated CTD-interacting factor 1"/>
    <property type="match status" value="1"/>
</dbReference>
<feature type="compositionally biased region" description="Polar residues" evidence="1">
    <location>
        <begin position="169"/>
        <end position="179"/>
    </location>
</feature>
<dbReference type="Proteomes" id="UP000005408">
    <property type="component" value="Unassembled WGS sequence"/>
</dbReference>
<keyword evidence="4" id="KW-1185">Reference proteome</keyword>
<feature type="domain" description="WW" evidence="2">
    <location>
        <begin position="102"/>
        <end position="136"/>
    </location>
</feature>
<dbReference type="PROSITE" id="PS50020">
    <property type="entry name" value="WW_DOMAIN_2"/>
    <property type="match status" value="1"/>
</dbReference>
<accession>A0A8W8KAU4</accession>
<reference evidence="3" key="1">
    <citation type="submission" date="2022-08" db="UniProtKB">
        <authorList>
            <consortium name="EnsemblMetazoa"/>
        </authorList>
    </citation>
    <scope>IDENTIFICATION</scope>
    <source>
        <strain evidence="3">05x7-T-G4-1.051#20</strain>
    </source>
</reference>
<dbReference type="Pfam" id="PF12237">
    <property type="entry name" value="PCIF1_WW"/>
    <property type="match status" value="1"/>
</dbReference>
<organism evidence="3 4">
    <name type="scientific">Magallana gigas</name>
    <name type="common">Pacific oyster</name>
    <name type="synonym">Crassostrea gigas</name>
    <dbReference type="NCBI Taxonomy" id="29159"/>
    <lineage>
        <taxon>Eukaryota</taxon>
        <taxon>Metazoa</taxon>
        <taxon>Spiralia</taxon>
        <taxon>Lophotrochozoa</taxon>
        <taxon>Mollusca</taxon>
        <taxon>Bivalvia</taxon>
        <taxon>Autobranchia</taxon>
        <taxon>Pteriomorphia</taxon>
        <taxon>Ostreida</taxon>
        <taxon>Ostreoidea</taxon>
        <taxon>Ostreidae</taxon>
        <taxon>Magallana</taxon>
    </lineage>
</organism>
<dbReference type="GO" id="GO:0016422">
    <property type="term" value="F:mRNA (2'-O-methyladenosine-N6-)-methyltransferase activity"/>
    <property type="evidence" value="ECO:0007669"/>
    <property type="project" value="InterPro"/>
</dbReference>
<dbReference type="InterPro" id="IPR036020">
    <property type="entry name" value="WW_dom_sf"/>
</dbReference>
<evidence type="ECO:0000256" key="1">
    <source>
        <dbReference type="SAM" id="MobiDB-lite"/>
    </source>
</evidence>
<dbReference type="InterPro" id="IPR001202">
    <property type="entry name" value="WW_dom"/>
</dbReference>
<dbReference type="PANTHER" id="PTHR21727:SF0">
    <property type="entry name" value="MRNA (2'-O-METHYLADENOSINE-N(6)-)-METHYLTRANSFERASE"/>
    <property type="match status" value="1"/>
</dbReference>
<protein>
    <recommendedName>
        <fullName evidence="2">WW domain-containing protein</fullName>
    </recommendedName>
</protein>
<dbReference type="InterPro" id="IPR039881">
    <property type="entry name" value="PCIF1-like"/>
</dbReference>